<dbReference type="AlphaFoldDB" id="A0AAX7SMH5"/>
<keyword evidence="15" id="KW-1185">Reference proteome</keyword>
<evidence type="ECO:0000256" key="7">
    <source>
        <dbReference type="ARBA" id="ARBA00023015"/>
    </source>
</evidence>
<dbReference type="FunFam" id="3.30.160.60:FF:000688">
    <property type="entry name" value="zinc finger protein 197 isoform X1"/>
    <property type="match status" value="1"/>
</dbReference>
<sequence>MVQYEEESNRKPDRNSHIIDLPQQNDCEEEDGLDEQQEMNSSVDQEDPEPPQIKEEQEELCSIQEGEQLGLKQETDTFMVTPAYEESEESQHVDSGSTRNVELKNRRRYRKRSCNKRVDNTAVSMSLSQTGTRGKSFQCDVCGKTFHEKYNFTKHQRVHTDLQHEEEEGLDGQQVFNQEKNSSLDQEDPEPPQIKEEQEELCSSQEGDQLGLKQEAEGIIVWTGEERLRLLKTIWKPVIKLQRVDLHQQHVFKDEEVLTTQQVFNQERNYSLGQEDPELPQIKEEQEEVCSRQEGEQLGLKQEADTSFMVTPTYEESDHREPEPNSKQLLFHNSPEEESRDQEESQHVDSISTKNAELKERRHYRKRSYNKRADNTAVSGSQSKTDIIKKSLKCDTCGKTFRKKNHLTTHLRIHTGEKPYSCSTCGKSFSLNSTLKTHTRLHTGERPYACITCGKKFIHKSDLERHVRTHTGEKPYSCGTCGREFRLNSTLKTHIRVHTGEKPYSCSTCGKQFTEKSSLRTHIRIHTGEKPRCCSICGKRFSDISGVIKHMRFHTGEKPYPCSTCGKRFSQKSDMARHVRIHTGDKPHGCNICGKIFIQRTSLKKHMRIHTR</sequence>
<evidence type="ECO:0000256" key="2">
    <source>
        <dbReference type="ARBA" id="ARBA00006991"/>
    </source>
</evidence>
<organism evidence="14 15">
    <name type="scientific">Astatotilapia calliptera</name>
    <name type="common">Eastern happy</name>
    <name type="synonym">Chromis callipterus</name>
    <dbReference type="NCBI Taxonomy" id="8154"/>
    <lineage>
        <taxon>Eukaryota</taxon>
        <taxon>Metazoa</taxon>
        <taxon>Chordata</taxon>
        <taxon>Craniata</taxon>
        <taxon>Vertebrata</taxon>
        <taxon>Euteleostomi</taxon>
        <taxon>Actinopterygii</taxon>
        <taxon>Neopterygii</taxon>
        <taxon>Teleostei</taxon>
        <taxon>Neoteleostei</taxon>
        <taxon>Acanthomorphata</taxon>
        <taxon>Ovalentaria</taxon>
        <taxon>Cichlomorphae</taxon>
        <taxon>Cichliformes</taxon>
        <taxon>Cichlidae</taxon>
        <taxon>African cichlids</taxon>
        <taxon>Pseudocrenilabrinae</taxon>
        <taxon>Haplochromini</taxon>
        <taxon>Astatotilapia</taxon>
    </lineage>
</organism>
<dbReference type="GO" id="GO:0043565">
    <property type="term" value="F:sequence-specific DNA binding"/>
    <property type="evidence" value="ECO:0007669"/>
    <property type="project" value="UniProtKB-ARBA"/>
</dbReference>
<feature type="domain" description="C2H2-type" evidence="13">
    <location>
        <begin position="560"/>
        <end position="587"/>
    </location>
</feature>
<evidence type="ECO:0000313" key="14">
    <source>
        <dbReference type="Ensembl" id="ENSACLP00000044930.1"/>
    </source>
</evidence>
<dbReference type="SMART" id="SM00355">
    <property type="entry name" value="ZnF_C2H2"/>
    <property type="match status" value="9"/>
</dbReference>
<comment type="similarity">
    <text evidence="2">Belongs to the krueppel C2H2-type zinc-finger protein family.</text>
</comment>
<evidence type="ECO:0000256" key="11">
    <source>
        <dbReference type="PROSITE-ProRule" id="PRU00042"/>
    </source>
</evidence>
<feature type="domain" description="C2H2-type" evidence="13">
    <location>
        <begin position="476"/>
        <end position="503"/>
    </location>
</feature>
<dbReference type="GO" id="GO:0008270">
    <property type="term" value="F:zinc ion binding"/>
    <property type="evidence" value="ECO:0007669"/>
    <property type="project" value="UniProtKB-KW"/>
</dbReference>
<comment type="subcellular location">
    <subcellularLocation>
        <location evidence="1">Nucleus</location>
    </subcellularLocation>
</comment>
<dbReference type="FunFam" id="3.30.160.60:FF:002239">
    <property type="entry name" value="Zinc finger protein 226"/>
    <property type="match status" value="1"/>
</dbReference>
<protein>
    <recommendedName>
        <fullName evidence="13">C2H2-type domain-containing protein</fullName>
    </recommendedName>
</protein>
<feature type="compositionally biased region" description="Acidic residues" evidence="12">
    <location>
        <begin position="26"/>
        <end position="37"/>
    </location>
</feature>
<feature type="domain" description="C2H2-type" evidence="13">
    <location>
        <begin position="392"/>
        <end position="419"/>
    </location>
</feature>
<feature type="compositionally biased region" description="Basic and acidic residues" evidence="12">
    <location>
        <begin position="334"/>
        <end position="347"/>
    </location>
</feature>
<dbReference type="GO" id="GO:0000981">
    <property type="term" value="F:DNA-binding transcription factor activity, RNA polymerase II-specific"/>
    <property type="evidence" value="ECO:0007669"/>
    <property type="project" value="TreeGrafter"/>
</dbReference>
<proteinExistence type="inferred from homology"/>
<accession>A0AAX7SMH5</accession>
<name>A0AAX7SMH5_ASTCA</name>
<evidence type="ECO:0000256" key="9">
    <source>
        <dbReference type="ARBA" id="ARBA00023163"/>
    </source>
</evidence>
<reference evidence="14" key="2">
    <citation type="submission" date="2025-09" db="UniProtKB">
        <authorList>
            <consortium name="Ensembl"/>
        </authorList>
    </citation>
    <scope>IDENTIFICATION</scope>
</reference>
<evidence type="ECO:0000256" key="4">
    <source>
        <dbReference type="ARBA" id="ARBA00022737"/>
    </source>
</evidence>
<dbReference type="GeneTree" id="ENSGT01150000286952"/>
<feature type="region of interest" description="Disordered" evidence="12">
    <location>
        <begin position="84"/>
        <end position="106"/>
    </location>
</feature>
<evidence type="ECO:0000259" key="13">
    <source>
        <dbReference type="PROSITE" id="PS50157"/>
    </source>
</evidence>
<dbReference type="FunFam" id="3.30.160.60:FF:000557">
    <property type="entry name" value="zinc finger and SCAN domain-containing protein 29"/>
    <property type="match status" value="1"/>
</dbReference>
<dbReference type="PROSITE" id="PS50157">
    <property type="entry name" value="ZINC_FINGER_C2H2_2"/>
    <property type="match status" value="9"/>
</dbReference>
<feature type="domain" description="C2H2-type" evidence="13">
    <location>
        <begin position="532"/>
        <end position="559"/>
    </location>
</feature>
<dbReference type="SUPFAM" id="SSF57667">
    <property type="entry name" value="beta-beta-alpha zinc fingers"/>
    <property type="match status" value="5"/>
</dbReference>
<evidence type="ECO:0000256" key="1">
    <source>
        <dbReference type="ARBA" id="ARBA00004123"/>
    </source>
</evidence>
<feature type="region of interest" description="Disordered" evidence="12">
    <location>
        <begin position="287"/>
        <end position="306"/>
    </location>
</feature>
<feature type="domain" description="C2H2-type" evidence="13">
    <location>
        <begin position="137"/>
        <end position="164"/>
    </location>
</feature>
<dbReference type="PANTHER" id="PTHR24394:SF23">
    <property type="entry name" value="ZINC FINGER PROTEIN 281-LIKE ISOFORM X1"/>
    <property type="match status" value="1"/>
</dbReference>
<evidence type="ECO:0000256" key="8">
    <source>
        <dbReference type="ARBA" id="ARBA00023125"/>
    </source>
</evidence>
<keyword evidence="4" id="KW-0677">Repeat</keyword>
<feature type="region of interest" description="Disordered" evidence="12">
    <location>
        <begin position="313"/>
        <end position="382"/>
    </location>
</feature>
<keyword evidence="7" id="KW-0805">Transcription regulation</keyword>
<dbReference type="InterPro" id="IPR013087">
    <property type="entry name" value="Znf_C2H2_type"/>
</dbReference>
<dbReference type="FunFam" id="3.30.160.60:FF:000380">
    <property type="entry name" value="zinc finger protein 2 isoform X2"/>
    <property type="match status" value="1"/>
</dbReference>
<dbReference type="Gene3D" id="3.30.160.60">
    <property type="entry name" value="Classic Zinc Finger"/>
    <property type="match status" value="9"/>
</dbReference>
<dbReference type="GO" id="GO:0045892">
    <property type="term" value="P:negative regulation of DNA-templated transcription"/>
    <property type="evidence" value="ECO:0007669"/>
    <property type="project" value="UniProtKB-ARBA"/>
</dbReference>
<keyword evidence="3" id="KW-0479">Metal-binding</keyword>
<keyword evidence="9" id="KW-0804">Transcription</keyword>
<dbReference type="FunFam" id="3.30.160.60:FF:001506">
    <property type="entry name" value="Zinc finger protein"/>
    <property type="match status" value="1"/>
</dbReference>
<dbReference type="PROSITE" id="PS00028">
    <property type="entry name" value="ZINC_FINGER_C2H2_1"/>
    <property type="match status" value="9"/>
</dbReference>
<evidence type="ECO:0000256" key="5">
    <source>
        <dbReference type="ARBA" id="ARBA00022771"/>
    </source>
</evidence>
<evidence type="ECO:0000256" key="6">
    <source>
        <dbReference type="ARBA" id="ARBA00022833"/>
    </source>
</evidence>
<evidence type="ECO:0000256" key="3">
    <source>
        <dbReference type="ARBA" id="ARBA00022723"/>
    </source>
</evidence>
<dbReference type="GO" id="GO:0005634">
    <property type="term" value="C:nucleus"/>
    <property type="evidence" value="ECO:0007669"/>
    <property type="project" value="UniProtKB-SubCell"/>
</dbReference>
<feature type="region of interest" description="Disordered" evidence="12">
    <location>
        <begin position="1"/>
        <end position="59"/>
    </location>
</feature>
<dbReference type="InterPro" id="IPR036236">
    <property type="entry name" value="Znf_C2H2_sf"/>
</dbReference>
<keyword evidence="8" id="KW-0238">DNA-binding</keyword>
<dbReference type="FunFam" id="3.30.160.60:FF:002005">
    <property type="entry name" value="Zinc finger protein 200"/>
    <property type="match status" value="1"/>
</dbReference>
<feature type="region of interest" description="Disordered" evidence="12">
    <location>
        <begin position="180"/>
        <end position="208"/>
    </location>
</feature>
<dbReference type="PANTHER" id="PTHR24394">
    <property type="entry name" value="ZINC FINGER PROTEIN"/>
    <property type="match status" value="1"/>
</dbReference>
<feature type="domain" description="C2H2-type" evidence="13">
    <location>
        <begin position="448"/>
        <end position="475"/>
    </location>
</feature>
<evidence type="ECO:0000313" key="15">
    <source>
        <dbReference type="Proteomes" id="UP000265100"/>
    </source>
</evidence>
<evidence type="ECO:0000256" key="12">
    <source>
        <dbReference type="SAM" id="MobiDB-lite"/>
    </source>
</evidence>
<feature type="compositionally biased region" description="Basic and acidic residues" evidence="12">
    <location>
        <begin position="7"/>
        <end position="17"/>
    </location>
</feature>
<dbReference type="FunFam" id="3.30.160.60:FF:002343">
    <property type="entry name" value="Zinc finger protein 33A"/>
    <property type="match status" value="3"/>
</dbReference>
<evidence type="ECO:0000256" key="10">
    <source>
        <dbReference type="ARBA" id="ARBA00023242"/>
    </source>
</evidence>
<keyword evidence="10" id="KW-0539">Nucleus</keyword>
<feature type="compositionally biased region" description="Basic residues" evidence="12">
    <location>
        <begin position="361"/>
        <end position="370"/>
    </location>
</feature>
<reference evidence="14" key="1">
    <citation type="submission" date="2025-08" db="UniProtKB">
        <authorList>
            <consortium name="Ensembl"/>
        </authorList>
    </citation>
    <scope>IDENTIFICATION</scope>
</reference>
<keyword evidence="5 11" id="KW-0863">Zinc-finger</keyword>
<feature type="domain" description="C2H2-type" evidence="13">
    <location>
        <begin position="588"/>
        <end position="612"/>
    </location>
</feature>
<feature type="domain" description="C2H2-type" evidence="13">
    <location>
        <begin position="504"/>
        <end position="531"/>
    </location>
</feature>
<feature type="domain" description="C2H2-type" evidence="13">
    <location>
        <begin position="420"/>
        <end position="447"/>
    </location>
</feature>
<dbReference type="Pfam" id="PF00096">
    <property type="entry name" value="zf-C2H2"/>
    <property type="match status" value="9"/>
</dbReference>
<dbReference type="Proteomes" id="UP000265100">
    <property type="component" value="Unplaced"/>
</dbReference>
<dbReference type="Ensembl" id="ENSACLT00000046671.1">
    <property type="protein sequence ID" value="ENSACLP00000044930.1"/>
    <property type="gene ID" value="ENSACLG00000028008.1"/>
</dbReference>
<keyword evidence="6" id="KW-0862">Zinc</keyword>